<dbReference type="PANTHER" id="PTHR45621">
    <property type="entry name" value="OS01G0588500 PROTEIN-RELATED"/>
    <property type="match status" value="1"/>
</dbReference>
<accession>B9T047</accession>
<dbReference type="InParanoid" id="B9T047"/>
<dbReference type="eggNOG" id="KOG1187">
    <property type="taxonomic scope" value="Eukaryota"/>
</dbReference>
<dbReference type="InterPro" id="IPR011009">
    <property type="entry name" value="Kinase-like_dom_sf"/>
</dbReference>
<gene>
    <name evidence="1" type="ORF">RCOM_0469960</name>
</gene>
<reference evidence="2" key="1">
    <citation type="journal article" date="2010" name="Nat. Biotechnol.">
        <title>Draft genome sequence of the oilseed species Ricinus communis.</title>
        <authorList>
            <person name="Chan A.P."/>
            <person name="Crabtree J."/>
            <person name="Zhao Q."/>
            <person name="Lorenzi H."/>
            <person name="Orvis J."/>
            <person name="Puiu D."/>
            <person name="Melake-Berhan A."/>
            <person name="Jones K.M."/>
            <person name="Redman J."/>
            <person name="Chen G."/>
            <person name="Cahoon E.B."/>
            <person name="Gedil M."/>
            <person name="Stanke M."/>
            <person name="Haas B.J."/>
            <person name="Wortman J.R."/>
            <person name="Fraser-Liggett C.M."/>
            <person name="Ravel J."/>
            <person name="Rabinowicz P.D."/>
        </authorList>
    </citation>
    <scope>NUCLEOTIDE SEQUENCE [LARGE SCALE GENOMIC DNA]</scope>
    <source>
        <strain evidence="2">cv. Hale</strain>
    </source>
</reference>
<evidence type="ECO:0000313" key="2">
    <source>
        <dbReference type="Proteomes" id="UP000008311"/>
    </source>
</evidence>
<dbReference type="Proteomes" id="UP000008311">
    <property type="component" value="Unassembled WGS sequence"/>
</dbReference>
<dbReference type="AlphaFoldDB" id="B9T047"/>
<protein>
    <submittedName>
        <fullName evidence="1">Uncharacterized protein</fullName>
    </submittedName>
</protein>
<dbReference type="InterPro" id="IPR050823">
    <property type="entry name" value="Plant_Ser_Thr_Prot_Kinase"/>
</dbReference>
<evidence type="ECO:0000313" key="1">
    <source>
        <dbReference type="EMBL" id="EEF30772.1"/>
    </source>
</evidence>
<name>B9T047_RICCO</name>
<dbReference type="EMBL" id="EQ974295">
    <property type="protein sequence ID" value="EEF30772.1"/>
    <property type="molecule type" value="Genomic_DNA"/>
</dbReference>
<proteinExistence type="predicted"/>
<dbReference type="STRING" id="3988.B9T047"/>
<dbReference type="SUPFAM" id="SSF56112">
    <property type="entry name" value="Protein kinase-like (PK-like)"/>
    <property type="match status" value="1"/>
</dbReference>
<dbReference type="Gene3D" id="1.10.510.10">
    <property type="entry name" value="Transferase(Phosphotransferase) domain 1"/>
    <property type="match status" value="1"/>
</dbReference>
<keyword evidence="2" id="KW-1185">Reference proteome</keyword>
<organism evidence="1 2">
    <name type="scientific">Ricinus communis</name>
    <name type="common">Castor bean</name>
    <dbReference type="NCBI Taxonomy" id="3988"/>
    <lineage>
        <taxon>Eukaryota</taxon>
        <taxon>Viridiplantae</taxon>
        <taxon>Streptophyta</taxon>
        <taxon>Embryophyta</taxon>
        <taxon>Tracheophyta</taxon>
        <taxon>Spermatophyta</taxon>
        <taxon>Magnoliopsida</taxon>
        <taxon>eudicotyledons</taxon>
        <taxon>Gunneridae</taxon>
        <taxon>Pentapetalae</taxon>
        <taxon>rosids</taxon>
        <taxon>fabids</taxon>
        <taxon>Malpighiales</taxon>
        <taxon>Euphorbiaceae</taxon>
        <taxon>Acalyphoideae</taxon>
        <taxon>Acalypheae</taxon>
        <taxon>Ricinus</taxon>
    </lineage>
</organism>
<sequence>MLTRTEVTGRSRPFGEQNLVERERPYLSNKRNTFQVLDTYSIEGQYTFRDVRQAFDPAVKCLSADPSLRPNMQEVVKALEQLYDSTDKLTMDVFVGS</sequence>